<protein>
    <submittedName>
        <fullName evidence="2">Uncharacterized protein</fullName>
    </submittedName>
</protein>
<dbReference type="EMBL" id="CM029052">
    <property type="protein sequence ID" value="KAG2556702.1"/>
    <property type="molecule type" value="Genomic_DNA"/>
</dbReference>
<proteinExistence type="predicted"/>
<evidence type="ECO:0000313" key="3">
    <source>
        <dbReference type="Proteomes" id="UP000823388"/>
    </source>
</evidence>
<evidence type="ECO:0000256" key="1">
    <source>
        <dbReference type="SAM" id="MobiDB-lite"/>
    </source>
</evidence>
<dbReference type="Proteomes" id="UP000823388">
    <property type="component" value="Chromosome 8N"/>
</dbReference>
<feature type="region of interest" description="Disordered" evidence="1">
    <location>
        <begin position="1"/>
        <end position="30"/>
    </location>
</feature>
<evidence type="ECO:0000313" key="2">
    <source>
        <dbReference type="EMBL" id="KAG2556702.1"/>
    </source>
</evidence>
<comment type="caution">
    <text evidence="2">The sequence shown here is derived from an EMBL/GenBank/DDBJ whole genome shotgun (WGS) entry which is preliminary data.</text>
</comment>
<gene>
    <name evidence="2" type="ORF">PVAP13_8NG193400</name>
</gene>
<accession>A0A8T0P967</accession>
<organism evidence="2 3">
    <name type="scientific">Panicum virgatum</name>
    <name type="common">Blackwell switchgrass</name>
    <dbReference type="NCBI Taxonomy" id="38727"/>
    <lineage>
        <taxon>Eukaryota</taxon>
        <taxon>Viridiplantae</taxon>
        <taxon>Streptophyta</taxon>
        <taxon>Embryophyta</taxon>
        <taxon>Tracheophyta</taxon>
        <taxon>Spermatophyta</taxon>
        <taxon>Magnoliopsida</taxon>
        <taxon>Liliopsida</taxon>
        <taxon>Poales</taxon>
        <taxon>Poaceae</taxon>
        <taxon>PACMAD clade</taxon>
        <taxon>Panicoideae</taxon>
        <taxon>Panicodae</taxon>
        <taxon>Paniceae</taxon>
        <taxon>Panicinae</taxon>
        <taxon>Panicum</taxon>
        <taxon>Panicum sect. Hiantes</taxon>
    </lineage>
</organism>
<keyword evidence="3" id="KW-1185">Reference proteome</keyword>
<sequence length="176" mass="20184">MEEMSSLDAPVLSSGHEDDPGNQRDDGEAKRGATMECVCILFSDGLPTPLPERAARSGPYYYYLPIVQKITKAFGRAMEVVNPAWNKDVYDWPQIYPGVVPKIFDCNLMGFIAINLMDMWDGKEFHQLLRVDAKVLWKWLVIDLLKWMWNEVQVNIPEDIAGALKNICNTWVEKYI</sequence>
<feature type="compositionally biased region" description="Basic and acidic residues" evidence="1">
    <location>
        <begin position="15"/>
        <end position="30"/>
    </location>
</feature>
<name>A0A8T0P967_PANVG</name>
<reference evidence="2" key="1">
    <citation type="submission" date="2020-05" db="EMBL/GenBank/DDBJ databases">
        <title>WGS assembly of Panicum virgatum.</title>
        <authorList>
            <person name="Lovell J.T."/>
            <person name="Jenkins J."/>
            <person name="Shu S."/>
            <person name="Juenger T.E."/>
            <person name="Schmutz J."/>
        </authorList>
    </citation>
    <scope>NUCLEOTIDE SEQUENCE</scope>
    <source>
        <strain evidence="2">AP13</strain>
    </source>
</reference>
<dbReference type="AlphaFoldDB" id="A0A8T0P967"/>